<reference evidence="1 2" key="1">
    <citation type="journal article" date="2007" name="PLoS Pathog.">
        <title>Genome sequence of Babesia bovis and comparative analysis of apicomplexan hemoprotozoa.</title>
        <authorList>
            <person name="Brayton K.A."/>
            <person name="Lau A.O.T."/>
            <person name="Herndon D.R."/>
            <person name="Hannick L."/>
            <person name="Kappmeyer L.S."/>
            <person name="Berens S.J."/>
            <person name="Bidwell S.L."/>
            <person name="Brown W.C."/>
            <person name="Crabtree J."/>
            <person name="Fadrosh D."/>
            <person name="Feldblum T."/>
            <person name="Forberger H.A."/>
            <person name="Haas B.J."/>
            <person name="Howell J.M."/>
            <person name="Khouri H."/>
            <person name="Koo H."/>
            <person name="Mann D.J."/>
            <person name="Norimine J."/>
            <person name="Paulsen I.T."/>
            <person name="Radune D."/>
            <person name="Ren Q."/>
            <person name="Smith R.K. Jr."/>
            <person name="Suarez C.E."/>
            <person name="White O."/>
            <person name="Wortman J.R."/>
            <person name="Knowles D.P. Jr."/>
            <person name="McElwain T.F."/>
            <person name="Nene V.M."/>
        </authorList>
    </citation>
    <scope>NUCLEOTIDE SEQUENCE [LARGE SCALE GENOMIC DNA]</scope>
    <source>
        <strain evidence="1">T2Bo</strain>
    </source>
</reference>
<evidence type="ECO:0000313" key="2">
    <source>
        <dbReference type="Proteomes" id="UP000002173"/>
    </source>
</evidence>
<dbReference type="eggNOG" id="KOG2444">
    <property type="taxonomic scope" value="Eukaryota"/>
</dbReference>
<keyword evidence="2" id="KW-1185">Reference proteome</keyword>
<dbReference type="STRING" id="5865.A7AQ32"/>
<dbReference type="InterPro" id="IPR015943">
    <property type="entry name" value="WD40/YVTN_repeat-like_dom_sf"/>
</dbReference>
<dbReference type="Gene3D" id="2.130.10.10">
    <property type="entry name" value="YVTN repeat-like/Quinoprotein amine dehydrogenase"/>
    <property type="match status" value="1"/>
</dbReference>
<dbReference type="SUPFAM" id="SSF50978">
    <property type="entry name" value="WD40 repeat-like"/>
    <property type="match status" value="1"/>
</dbReference>
<name>A7AQ32_BABBO</name>
<dbReference type="EMBL" id="AAXT01000001">
    <property type="protein sequence ID" value="EDO08666.1"/>
    <property type="molecule type" value="Genomic_DNA"/>
</dbReference>
<dbReference type="AlphaFoldDB" id="A7AQ32"/>
<proteinExistence type="predicted"/>
<protein>
    <submittedName>
        <fullName evidence="1">Uncharacterized protein</fullName>
    </submittedName>
</protein>
<dbReference type="InParanoid" id="A7AQ32"/>
<gene>
    <name evidence="1" type="ORF">BBOV_III011140</name>
</gene>
<dbReference type="Proteomes" id="UP000002173">
    <property type="component" value="Chromosome 3"/>
</dbReference>
<organism evidence="1 2">
    <name type="scientific">Babesia bovis</name>
    <dbReference type="NCBI Taxonomy" id="5865"/>
    <lineage>
        <taxon>Eukaryota</taxon>
        <taxon>Sar</taxon>
        <taxon>Alveolata</taxon>
        <taxon>Apicomplexa</taxon>
        <taxon>Aconoidasida</taxon>
        <taxon>Piroplasmida</taxon>
        <taxon>Babesiidae</taxon>
        <taxon>Babesia</taxon>
    </lineage>
</organism>
<dbReference type="InterPro" id="IPR036322">
    <property type="entry name" value="WD40_repeat_dom_sf"/>
</dbReference>
<evidence type="ECO:0000313" key="1">
    <source>
        <dbReference type="EMBL" id="EDO08666.1"/>
    </source>
</evidence>
<sequence>MVYIKQLWDTRVTKAACKDKCTEFTSSIEGIMLGKDPHDLLAISDDQLACFSMKKSAKISLRSMSDNVEDEFVSFCYMKNQRKVVCGSNTGNICLFSYGHWGDINDRLTVGAHSLDSILPYNDDVLLVGGDDKSIRVATLLPNEVKGKMKCIGKMDIDVLSTDSLCLNMDSSVLGRYTATESYDLAFIANYEYICIVPTDEVERLLDGDTEESSFFDDLE</sequence>
<dbReference type="VEuPathDB" id="PiroplasmaDB:BBOV_III011140"/>
<comment type="caution">
    <text evidence="1">The sequence shown here is derived from an EMBL/GenBank/DDBJ whole genome shotgun (WGS) entry which is preliminary data.</text>
</comment>
<accession>A7AQ32</accession>